<organism evidence="2 3">
    <name type="scientific">Methylacidiphilum kamchatkense Kam1</name>
    <dbReference type="NCBI Taxonomy" id="1202785"/>
    <lineage>
        <taxon>Bacteria</taxon>
        <taxon>Pseudomonadati</taxon>
        <taxon>Verrucomicrobiota</taxon>
        <taxon>Methylacidiphilae</taxon>
        <taxon>Methylacidiphilales</taxon>
        <taxon>Methylacidiphilaceae</taxon>
        <taxon>Methylacidiphilum (ex Ratnadevi et al. 2023)</taxon>
    </lineage>
</organism>
<evidence type="ECO:0000313" key="2">
    <source>
        <dbReference type="EMBL" id="KIE57899.1"/>
    </source>
</evidence>
<feature type="compositionally biased region" description="Polar residues" evidence="1">
    <location>
        <begin position="50"/>
        <end position="74"/>
    </location>
</feature>
<name>A0ABR4ZUS4_9BACT</name>
<protein>
    <submittedName>
        <fullName evidence="2">Uncharacterized protein</fullName>
    </submittedName>
</protein>
<evidence type="ECO:0000256" key="1">
    <source>
        <dbReference type="SAM" id="MobiDB-lite"/>
    </source>
</evidence>
<accession>A0ABR4ZUS4</accession>
<reference evidence="2 3" key="1">
    <citation type="submission" date="2014-08" db="EMBL/GenBank/DDBJ databases">
        <title>Methylacidiphilum kamchatkense strain Kam1 draft genome sequence.</title>
        <authorList>
            <person name="Birkeland N.-K."/>
            <person name="Erikstad H.A."/>
        </authorList>
    </citation>
    <scope>NUCLEOTIDE SEQUENCE [LARGE SCALE GENOMIC DNA]</scope>
    <source>
        <strain evidence="2 3">Kam1</strain>
    </source>
</reference>
<gene>
    <name evidence="2" type="ORF">A946_10630</name>
</gene>
<feature type="compositionally biased region" description="Basic and acidic residues" evidence="1">
    <location>
        <begin position="81"/>
        <end position="116"/>
    </location>
</feature>
<feature type="region of interest" description="Disordered" evidence="1">
    <location>
        <begin position="44"/>
        <end position="123"/>
    </location>
</feature>
<dbReference type="EMBL" id="JQNX01000009">
    <property type="protein sequence ID" value="KIE57899.1"/>
    <property type="molecule type" value="Genomic_DNA"/>
</dbReference>
<dbReference type="Proteomes" id="UP000031594">
    <property type="component" value="Unassembled WGS sequence"/>
</dbReference>
<comment type="caution">
    <text evidence="2">The sequence shown here is derived from an EMBL/GenBank/DDBJ whole genome shotgun (WGS) entry which is preliminary data.</text>
</comment>
<sequence>MFYLAQMISNILVKRFIFVLFCSFALFVISQQLSHAIESSNDPLIENNDNDSSPQAGNTQGSFENEPFTENTPDASPVLTEEEKKALKQKEKEEKKRLKKLEKEEKKRKEEEEKKKKETRKTRKKTRIIPLRLIIQQIKSLDPNEFTSSIEFCLLSGGTLILLKK</sequence>
<keyword evidence="3" id="KW-1185">Reference proteome</keyword>
<evidence type="ECO:0000313" key="3">
    <source>
        <dbReference type="Proteomes" id="UP000031594"/>
    </source>
</evidence>
<proteinExistence type="predicted"/>